<reference evidence="1 2" key="1">
    <citation type="submission" date="2018-11" db="EMBL/GenBank/DDBJ databases">
        <authorList>
            <consortium name="Pathogen Informatics"/>
        </authorList>
    </citation>
    <scope>NUCLEOTIDE SEQUENCE [LARGE SCALE GENOMIC DNA]</scope>
    <source>
        <strain>Denwood</strain>
        <strain evidence="2">Zambia</strain>
    </source>
</reference>
<accession>A0A183PW61</accession>
<dbReference type="EMBL" id="UZAL01040776">
    <property type="protein sequence ID" value="VDP77519.1"/>
    <property type="molecule type" value="Genomic_DNA"/>
</dbReference>
<evidence type="ECO:0000313" key="1">
    <source>
        <dbReference type="EMBL" id="VDP77519.1"/>
    </source>
</evidence>
<keyword evidence="2" id="KW-1185">Reference proteome</keyword>
<dbReference type="AlphaFoldDB" id="A0A183PW61"/>
<evidence type="ECO:0000313" key="2">
    <source>
        <dbReference type="Proteomes" id="UP000269396"/>
    </source>
</evidence>
<name>A0A183PW61_9TREM</name>
<proteinExistence type="predicted"/>
<sequence>MVVRLSLIRSDLPVIQFLMEEFPSIIILEEEDLVFVETQTRHISIRQKSV</sequence>
<protein>
    <submittedName>
        <fullName evidence="1">Uncharacterized protein</fullName>
    </submittedName>
</protein>
<dbReference type="Proteomes" id="UP000269396">
    <property type="component" value="Unassembled WGS sequence"/>
</dbReference>
<gene>
    <name evidence="1" type="ORF">SMTD_LOCUS18596</name>
</gene>
<organism evidence="1 2">
    <name type="scientific">Schistosoma mattheei</name>
    <dbReference type="NCBI Taxonomy" id="31246"/>
    <lineage>
        <taxon>Eukaryota</taxon>
        <taxon>Metazoa</taxon>
        <taxon>Spiralia</taxon>
        <taxon>Lophotrochozoa</taxon>
        <taxon>Platyhelminthes</taxon>
        <taxon>Trematoda</taxon>
        <taxon>Digenea</taxon>
        <taxon>Strigeidida</taxon>
        <taxon>Schistosomatoidea</taxon>
        <taxon>Schistosomatidae</taxon>
        <taxon>Schistosoma</taxon>
    </lineage>
</organism>